<organism evidence="3 4">
    <name type="scientific">Tritrichomonas musculus</name>
    <dbReference type="NCBI Taxonomy" id="1915356"/>
    <lineage>
        <taxon>Eukaryota</taxon>
        <taxon>Metamonada</taxon>
        <taxon>Parabasalia</taxon>
        <taxon>Tritrichomonadida</taxon>
        <taxon>Tritrichomonadidae</taxon>
        <taxon>Tritrichomonas</taxon>
    </lineage>
</organism>
<keyword evidence="2" id="KW-1133">Transmembrane helix</keyword>
<keyword evidence="2" id="KW-0472">Membrane</keyword>
<comment type="caution">
    <text evidence="3">The sequence shown here is derived from an EMBL/GenBank/DDBJ whole genome shotgun (WGS) entry which is preliminary data.</text>
</comment>
<feature type="compositionally biased region" description="Acidic residues" evidence="1">
    <location>
        <begin position="1"/>
        <end position="10"/>
    </location>
</feature>
<feature type="region of interest" description="Disordered" evidence="1">
    <location>
        <begin position="1"/>
        <end position="27"/>
    </location>
</feature>
<feature type="transmembrane region" description="Helical" evidence="2">
    <location>
        <begin position="95"/>
        <end position="114"/>
    </location>
</feature>
<keyword evidence="2" id="KW-0812">Transmembrane</keyword>
<reference evidence="3 4" key="1">
    <citation type="submission" date="2024-04" db="EMBL/GenBank/DDBJ databases">
        <title>Tritrichomonas musculus Genome.</title>
        <authorList>
            <person name="Alves-Ferreira E."/>
            <person name="Grigg M."/>
            <person name="Lorenzi H."/>
            <person name="Galac M."/>
        </authorList>
    </citation>
    <scope>NUCLEOTIDE SEQUENCE [LARGE SCALE GENOMIC DNA]</scope>
    <source>
        <strain evidence="3 4">EAF2021</strain>
    </source>
</reference>
<sequence length="117" mass="13143">MDDEIWEGEPTETTPFLESVSPPQTENEPLTAKKIGNKFFGIFVSITVGVYSGLISRTMQEAWIYSFLFFGEAIICACIAGVVKTYSFKKSLNSFALYFLISATFSPISCYLAYRFL</sequence>
<protein>
    <submittedName>
        <fullName evidence="3">Uncharacterized protein</fullName>
    </submittedName>
</protein>
<feature type="transmembrane region" description="Helical" evidence="2">
    <location>
        <begin position="62"/>
        <end position="83"/>
    </location>
</feature>
<evidence type="ECO:0000256" key="1">
    <source>
        <dbReference type="SAM" id="MobiDB-lite"/>
    </source>
</evidence>
<feature type="compositionally biased region" description="Polar residues" evidence="1">
    <location>
        <begin position="11"/>
        <end position="27"/>
    </location>
</feature>
<dbReference type="Proteomes" id="UP001470230">
    <property type="component" value="Unassembled WGS sequence"/>
</dbReference>
<dbReference type="EMBL" id="JAPFFF010000002">
    <property type="protein sequence ID" value="KAK8897321.1"/>
    <property type="molecule type" value="Genomic_DNA"/>
</dbReference>
<name>A0ABR2L2Q0_9EUKA</name>
<evidence type="ECO:0000256" key="2">
    <source>
        <dbReference type="SAM" id="Phobius"/>
    </source>
</evidence>
<feature type="transmembrane region" description="Helical" evidence="2">
    <location>
        <begin position="39"/>
        <end position="56"/>
    </location>
</feature>
<accession>A0ABR2L2Q0</accession>
<proteinExistence type="predicted"/>
<keyword evidence="4" id="KW-1185">Reference proteome</keyword>
<evidence type="ECO:0000313" key="4">
    <source>
        <dbReference type="Proteomes" id="UP001470230"/>
    </source>
</evidence>
<gene>
    <name evidence="3" type="ORF">M9Y10_015263</name>
</gene>
<evidence type="ECO:0000313" key="3">
    <source>
        <dbReference type="EMBL" id="KAK8897321.1"/>
    </source>
</evidence>